<accession>T1FGF3</accession>
<name>T1FGF3_HELRO</name>
<organism evidence="3 4">
    <name type="scientific">Helobdella robusta</name>
    <name type="common">Californian leech</name>
    <dbReference type="NCBI Taxonomy" id="6412"/>
    <lineage>
        <taxon>Eukaryota</taxon>
        <taxon>Metazoa</taxon>
        <taxon>Spiralia</taxon>
        <taxon>Lophotrochozoa</taxon>
        <taxon>Annelida</taxon>
        <taxon>Clitellata</taxon>
        <taxon>Hirudinea</taxon>
        <taxon>Rhynchobdellida</taxon>
        <taxon>Glossiphoniidae</taxon>
        <taxon>Helobdella</taxon>
    </lineage>
</organism>
<evidence type="ECO:0000313" key="3">
    <source>
        <dbReference type="EnsemblMetazoa" id="HelroP180923"/>
    </source>
</evidence>
<dbReference type="GO" id="GO:0005794">
    <property type="term" value="C:Golgi apparatus"/>
    <property type="evidence" value="ECO:0000318"/>
    <property type="project" value="GO_Central"/>
</dbReference>
<dbReference type="GeneID" id="20207902"/>
<dbReference type="UniPathway" id="UPA00862"/>
<gene>
    <name evidence="3" type="primary">20207902</name>
    <name evidence="2" type="ORF">HELRODRAFT_180923</name>
</gene>
<evidence type="ECO:0000313" key="4">
    <source>
        <dbReference type="Proteomes" id="UP000015101"/>
    </source>
</evidence>
<reference evidence="2 4" key="2">
    <citation type="journal article" date="2013" name="Nature">
        <title>Insights into bilaterian evolution from three spiralian genomes.</title>
        <authorList>
            <person name="Simakov O."/>
            <person name="Marletaz F."/>
            <person name="Cho S.J."/>
            <person name="Edsinger-Gonzales E."/>
            <person name="Havlak P."/>
            <person name="Hellsten U."/>
            <person name="Kuo D.H."/>
            <person name="Larsson T."/>
            <person name="Lv J."/>
            <person name="Arendt D."/>
            <person name="Savage R."/>
            <person name="Osoegawa K."/>
            <person name="de Jong P."/>
            <person name="Grimwood J."/>
            <person name="Chapman J.A."/>
            <person name="Shapiro H."/>
            <person name="Aerts A."/>
            <person name="Otillar R.P."/>
            <person name="Terry A.Y."/>
            <person name="Boore J.L."/>
            <person name="Grigoriev I.V."/>
            <person name="Lindberg D.R."/>
            <person name="Seaver E.C."/>
            <person name="Weisblat D.A."/>
            <person name="Putnam N.H."/>
            <person name="Rokhsar D.S."/>
        </authorList>
    </citation>
    <scope>NUCLEOTIDE SEQUENCE</scope>
</reference>
<dbReference type="EMBL" id="KB097612">
    <property type="protein sequence ID" value="ESN93394.1"/>
    <property type="molecule type" value="Genomic_DNA"/>
</dbReference>
<dbReference type="HOGENOM" id="CLU_1134628_0_0_1"/>
<sequence length="245" mass="27820">MAVCRFDLTPYILIVLSFPKSESYVFATRQFQPIGPRVERQWPGLEFETDHQYHQSEPIWRLTDTCREGIPGSFETSRDLTYLRAAFRTATPFLVAGKDGGVLAFMFGKLSWYKKYPTVPSTFVLNGFMNSLFGLYDLAITLECLRFGGEALSDDGGYNYNEVRFKGRKFKVKKPTNEKSTDFAEAKRRLTLTTPSQLFEVGMRTLGIALPLFDTGSGSFYDLNHFTHPGVTPNLARWDHTSISS</sequence>
<dbReference type="InParanoid" id="T1FGF3"/>
<dbReference type="PANTHER" id="PTHR13174">
    <property type="entry name" value="D-GLUCURONYL C5-EPIMERASE"/>
    <property type="match status" value="1"/>
</dbReference>
<keyword evidence="4" id="KW-1185">Reference proteome</keyword>
<feature type="domain" description="D-glucuronyl C5-epimerase C-terminal" evidence="1">
    <location>
        <begin position="194"/>
        <end position="241"/>
    </location>
</feature>
<dbReference type="OrthoDB" id="5914444at2759"/>
<dbReference type="STRING" id="6412.T1FGF3"/>
<dbReference type="InterPro" id="IPR039721">
    <property type="entry name" value="C5-epimerase"/>
</dbReference>
<dbReference type="Pfam" id="PF06662">
    <property type="entry name" value="C5-epim_C"/>
    <property type="match status" value="2"/>
</dbReference>
<dbReference type="GO" id="GO:0015012">
    <property type="term" value="P:heparan sulfate proteoglycan biosynthetic process"/>
    <property type="evidence" value="ECO:0000318"/>
    <property type="project" value="GO_Central"/>
</dbReference>
<dbReference type="EMBL" id="AMQM01007412">
    <property type="status" value="NOT_ANNOTATED_CDS"/>
    <property type="molecule type" value="Genomic_DNA"/>
</dbReference>
<dbReference type="GO" id="GO:0047464">
    <property type="term" value="F:heparosan-N-sulfate-glucuronate 5-epimerase activity"/>
    <property type="evidence" value="ECO:0000318"/>
    <property type="project" value="GO_Central"/>
</dbReference>
<proteinExistence type="predicted"/>
<dbReference type="eggNOG" id="KOG3760">
    <property type="taxonomic scope" value="Eukaryota"/>
</dbReference>
<dbReference type="AlphaFoldDB" id="T1FGF3"/>
<dbReference type="Proteomes" id="UP000015101">
    <property type="component" value="Unassembled WGS sequence"/>
</dbReference>
<protein>
    <recommendedName>
        <fullName evidence="1">D-glucuronyl C5-epimerase C-terminal domain-containing protein</fullName>
    </recommendedName>
</protein>
<dbReference type="GO" id="GO:0030210">
    <property type="term" value="P:heparin proteoglycan biosynthetic process"/>
    <property type="evidence" value="ECO:0007669"/>
    <property type="project" value="UniProtKB-UniPathway"/>
</dbReference>
<dbReference type="KEGG" id="hro:HELRODRAFT_180923"/>
<dbReference type="PANTHER" id="PTHR13174:SF3">
    <property type="entry name" value="D-GLUCURONYL C5-EPIMERASE"/>
    <property type="match status" value="1"/>
</dbReference>
<feature type="domain" description="D-glucuronyl C5-epimerase C-terminal" evidence="1">
    <location>
        <begin position="74"/>
        <end position="139"/>
    </location>
</feature>
<dbReference type="InterPro" id="IPR010598">
    <property type="entry name" value="C5-epim_C"/>
</dbReference>
<reference evidence="3" key="3">
    <citation type="submission" date="2015-06" db="UniProtKB">
        <authorList>
            <consortium name="EnsemblMetazoa"/>
        </authorList>
    </citation>
    <scope>IDENTIFICATION</scope>
</reference>
<dbReference type="RefSeq" id="XP_009028463.1">
    <property type="nucleotide sequence ID" value="XM_009030215.1"/>
</dbReference>
<dbReference type="EnsemblMetazoa" id="HelroT180923">
    <property type="protein sequence ID" value="HelroP180923"/>
    <property type="gene ID" value="HelroG180923"/>
</dbReference>
<evidence type="ECO:0000259" key="1">
    <source>
        <dbReference type="Pfam" id="PF06662"/>
    </source>
</evidence>
<evidence type="ECO:0000313" key="2">
    <source>
        <dbReference type="EMBL" id="ESN93394.1"/>
    </source>
</evidence>
<reference evidence="4" key="1">
    <citation type="submission" date="2012-12" db="EMBL/GenBank/DDBJ databases">
        <authorList>
            <person name="Hellsten U."/>
            <person name="Grimwood J."/>
            <person name="Chapman J.A."/>
            <person name="Shapiro H."/>
            <person name="Aerts A."/>
            <person name="Otillar R.P."/>
            <person name="Terry A.Y."/>
            <person name="Boore J.L."/>
            <person name="Simakov O."/>
            <person name="Marletaz F."/>
            <person name="Cho S.-J."/>
            <person name="Edsinger-Gonzales E."/>
            <person name="Havlak P."/>
            <person name="Kuo D.-H."/>
            <person name="Larsson T."/>
            <person name="Lv J."/>
            <person name="Arendt D."/>
            <person name="Savage R."/>
            <person name="Osoegawa K."/>
            <person name="de Jong P."/>
            <person name="Lindberg D.R."/>
            <person name="Seaver E.C."/>
            <person name="Weisblat D.A."/>
            <person name="Putnam N.H."/>
            <person name="Grigoriev I.V."/>
            <person name="Rokhsar D.S."/>
        </authorList>
    </citation>
    <scope>NUCLEOTIDE SEQUENCE</scope>
</reference>
<dbReference type="CTD" id="20207902"/>